<dbReference type="GO" id="GO:0003700">
    <property type="term" value="F:DNA-binding transcription factor activity"/>
    <property type="evidence" value="ECO:0007669"/>
    <property type="project" value="InterPro"/>
</dbReference>
<dbReference type="CDD" id="cd14687">
    <property type="entry name" value="bZIP_ATF2"/>
    <property type="match status" value="1"/>
</dbReference>
<sequence length="261" mass="26985">MPVAMYGRPNTAAHPGSASAGPSSSSTSAAPSHLLPPSSHHGLDLLSRAADPLLGAVSRPGGSGSTSARFDLGPLSQPSLFPDLPPGFTAMKCRQKRKEWMQNLEHVYAETSTRNEDLLAEAHRLRDEILHLRAQLVLHKACGPACAVIPSYMAHPTHPPDLTIVPPPVVDPTAVVAAAATGNAPVVTPADAVTAALAHSQFHGTMHHHLSQLPPPGTPIVHHHHHAHLQAPVPGAGQSVGNVGAESPSVPNDAGSPPRSG</sequence>
<evidence type="ECO:0008006" key="9">
    <source>
        <dbReference type="Google" id="ProtNLM"/>
    </source>
</evidence>
<feature type="region of interest" description="Disordered" evidence="6">
    <location>
        <begin position="56"/>
        <end position="83"/>
    </location>
</feature>
<keyword evidence="3" id="KW-0804">Transcription</keyword>
<keyword evidence="2" id="KW-0805">Transcription regulation</keyword>
<feature type="coiled-coil region" evidence="5">
    <location>
        <begin position="101"/>
        <end position="135"/>
    </location>
</feature>
<keyword evidence="5" id="KW-0175">Coiled coil</keyword>
<organism evidence="7 8">
    <name type="scientific">Allomyces macrogynus (strain ATCC 38327)</name>
    <name type="common">Allomyces javanicus var. macrogynus</name>
    <dbReference type="NCBI Taxonomy" id="578462"/>
    <lineage>
        <taxon>Eukaryota</taxon>
        <taxon>Fungi</taxon>
        <taxon>Fungi incertae sedis</taxon>
        <taxon>Blastocladiomycota</taxon>
        <taxon>Blastocladiomycetes</taxon>
        <taxon>Blastocladiales</taxon>
        <taxon>Blastocladiaceae</taxon>
        <taxon>Allomyces</taxon>
    </lineage>
</organism>
<gene>
    <name evidence="7" type="ORF">AMAG_13717</name>
</gene>
<keyword evidence="4" id="KW-0539">Nucleus</keyword>
<evidence type="ECO:0000313" key="7">
    <source>
        <dbReference type="EMBL" id="KNE69349.1"/>
    </source>
</evidence>
<feature type="compositionally biased region" description="Low complexity" evidence="6">
    <location>
        <begin position="12"/>
        <end position="42"/>
    </location>
</feature>
<reference evidence="8" key="2">
    <citation type="submission" date="2009-11" db="EMBL/GenBank/DDBJ databases">
        <title>The Genome Sequence of Allomyces macrogynus strain ATCC 38327.</title>
        <authorList>
            <consortium name="The Broad Institute Genome Sequencing Platform"/>
            <person name="Russ C."/>
            <person name="Cuomo C."/>
            <person name="Shea T."/>
            <person name="Young S.K."/>
            <person name="Zeng Q."/>
            <person name="Koehrsen M."/>
            <person name="Haas B."/>
            <person name="Borodovsky M."/>
            <person name="Guigo R."/>
            <person name="Alvarado L."/>
            <person name="Berlin A."/>
            <person name="Borenstein D."/>
            <person name="Chen Z."/>
            <person name="Engels R."/>
            <person name="Freedman E."/>
            <person name="Gellesch M."/>
            <person name="Goldberg J."/>
            <person name="Griggs A."/>
            <person name="Gujja S."/>
            <person name="Heiman D."/>
            <person name="Hepburn T."/>
            <person name="Howarth C."/>
            <person name="Jen D."/>
            <person name="Larson L."/>
            <person name="Lewis B."/>
            <person name="Mehta T."/>
            <person name="Park D."/>
            <person name="Pearson M."/>
            <person name="Roberts A."/>
            <person name="Saif S."/>
            <person name="Shenoy N."/>
            <person name="Sisk P."/>
            <person name="Stolte C."/>
            <person name="Sykes S."/>
            <person name="Walk T."/>
            <person name="White J."/>
            <person name="Yandava C."/>
            <person name="Burger G."/>
            <person name="Gray M.W."/>
            <person name="Holland P.W.H."/>
            <person name="King N."/>
            <person name="Lang F.B.F."/>
            <person name="Roger A.J."/>
            <person name="Ruiz-Trillo I."/>
            <person name="Lander E."/>
            <person name="Nusbaum C."/>
        </authorList>
    </citation>
    <scope>NUCLEOTIDE SEQUENCE [LARGE SCALE GENOMIC DNA]</scope>
    <source>
        <strain evidence="8">ATCC 38327</strain>
    </source>
</reference>
<dbReference type="PANTHER" id="PTHR19304">
    <property type="entry name" value="CYCLIC-AMP RESPONSE ELEMENT BINDING PROTEIN"/>
    <property type="match status" value="1"/>
</dbReference>
<dbReference type="VEuPathDB" id="FungiDB:AMAG_13717"/>
<evidence type="ECO:0000256" key="3">
    <source>
        <dbReference type="ARBA" id="ARBA00023163"/>
    </source>
</evidence>
<reference evidence="7 8" key="1">
    <citation type="submission" date="2009-11" db="EMBL/GenBank/DDBJ databases">
        <title>Annotation of Allomyces macrogynus ATCC 38327.</title>
        <authorList>
            <consortium name="The Broad Institute Genome Sequencing Platform"/>
            <person name="Russ C."/>
            <person name="Cuomo C."/>
            <person name="Burger G."/>
            <person name="Gray M.W."/>
            <person name="Holland P.W.H."/>
            <person name="King N."/>
            <person name="Lang F.B.F."/>
            <person name="Roger A.J."/>
            <person name="Ruiz-Trillo I."/>
            <person name="Young S.K."/>
            <person name="Zeng Q."/>
            <person name="Gargeya S."/>
            <person name="Fitzgerald M."/>
            <person name="Haas B."/>
            <person name="Abouelleil A."/>
            <person name="Alvarado L."/>
            <person name="Arachchi H.M."/>
            <person name="Berlin A."/>
            <person name="Chapman S.B."/>
            <person name="Gearin G."/>
            <person name="Goldberg J."/>
            <person name="Griggs A."/>
            <person name="Gujja S."/>
            <person name="Hansen M."/>
            <person name="Heiman D."/>
            <person name="Howarth C."/>
            <person name="Larimer J."/>
            <person name="Lui A."/>
            <person name="MacDonald P.J.P."/>
            <person name="McCowen C."/>
            <person name="Montmayeur A."/>
            <person name="Murphy C."/>
            <person name="Neiman D."/>
            <person name="Pearson M."/>
            <person name="Priest M."/>
            <person name="Roberts A."/>
            <person name="Saif S."/>
            <person name="Shea T."/>
            <person name="Sisk P."/>
            <person name="Stolte C."/>
            <person name="Sykes S."/>
            <person name="Wortman J."/>
            <person name="Nusbaum C."/>
            <person name="Birren B."/>
        </authorList>
    </citation>
    <scope>NUCLEOTIDE SEQUENCE [LARGE SCALE GENOMIC DNA]</scope>
    <source>
        <strain evidence="7 8">ATCC 38327</strain>
    </source>
</reference>
<dbReference type="OrthoDB" id="295274at2759"/>
<evidence type="ECO:0000256" key="6">
    <source>
        <dbReference type="SAM" id="MobiDB-lite"/>
    </source>
</evidence>
<dbReference type="GO" id="GO:0005634">
    <property type="term" value="C:nucleus"/>
    <property type="evidence" value="ECO:0007669"/>
    <property type="project" value="UniProtKB-SubCell"/>
</dbReference>
<dbReference type="InterPro" id="IPR051027">
    <property type="entry name" value="bZIP_transcription_factors"/>
</dbReference>
<feature type="region of interest" description="Disordered" evidence="6">
    <location>
        <begin position="1"/>
        <end position="42"/>
    </location>
</feature>
<dbReference type="Gene3D" id="1.20.5.170">
    <property type="match status" value="1"/>
</dbReference>
<proteinExistence type="predicted"/>
<dbReference type="Proteomes" id="UP000054350">
    <property type="component" value="Unassembled WGS sequence"/>
</dbReference>
<dbReference type="SUPFAM" id="SSF57959">
    <property type="entry name" value="Leucine zipper domain"/>
    <property type="match status" value="1"/>
</dbReference>
<name>A0A0L0T448_ALLM3</name>
<evidence type="ECO:0000256" key="2">
    <source>
        <dbReference type="ARBA" id="ARBA00023015"/>
    </source>
</evidence>
<comment type="subcellular location">
    <subcellularLocation>
        <location evidence="1">Nucleus</location>
    </subcellularLocation>
</comment>
<accession>A0A0L0T448</accession>
<evidence type="ECO:0000256" key="4">
    <source>
        <dbReference type="ARBA" id="ARBA00023242"/>
    </source>
</evidence>
<evidence type="ECO:0000256" key="5">
    <source>
        <dbReference type="SAM" id="Coils"/>
    </source>
</evidence>
<dbReference type="EMBL" id="GG745360">
    <property type="protein sequence ID" value="KNE69349.1"/>
    <property type="molecule type" value="Genomic_DNA"/>
</dbReference>
<evidence type="ECO:0000256" key="1">
    <source>
        <dbReference type="ARBA" id="ARBA00004123"/>
    </source>
</evidence>
<dbReference type="STRING" id="578462.A0A0L0T448"/>
<keyword evidence="8" id="KW-1185">Reference proteome</keyword>
<feature type="region of interest" description="Disordered" evidence="6">
    <location>
        <begin position="206"/>
        <end position="261"/>
    </location>
</feature>
<dbReference type="InterPro" id="IPR046347">
    <property type="entry name" value="bZIP_sf"/>
</dbReference>
<protein>
    <recommendedName>
        <fullName evidence="9">BZIP domain-containing protein</fullName>
    </recommendedName>
</protein>
<dbReference type="AlphaFoldDB" id="A0A0L0T448"/>
<evidence type="ECO:0000313" key="8">
    <source>
        <dbReference type="Proteomes" id="UP000054350"/>
    </source>
</evidence>